<dbReference type="Proteomes" id="UP000236370">
    <property type="component" value="Unassembled WGS sequence"/>
</dbReference>
<dbReference type="GO" id="GO:0003677">
    <property type="term" value="F:DNA binding"/>
    <property type="evidence" value="ECO:0007669"/>
    <property type="project" value="InterPro"/>
</dbReference>
<evidence type="ECO:0000313" key="1">
    <source>
        <dbReference type="EMBL" id="PNI23961.1"/>
    </source>
</evidence>
<dbReference type="GO" id="GO:0000127">
    <property type="term" value="C:transcription factor TFIIIC complex"/>
    <property type="evidence" value="ECO:0007669"/>
    <property type="project" value="InterPro"/>
</dbReference>
<name>A0A2J8JMH1_PANTR</name>
<gene>
    <name evidence="1" type="ORF">CK820_G0046224</name>
</gene>
<sequence>KGEFPGEKSKRLRYHDEADQSALQRMTRLRVTWSMQEDGLLVLCRIASNVLNTKVKGPFVTWQVVRDILHATFEESLDKTSHSVGRRARYIVKNPQAYLNYKVCLAEVYQDKALVGDFMNRRGDYDDPKCVWQDLCQVRPVDKERLPFPPRRPQVCANEFKEFVEKLKEKFSSALRNSNL</sequence>
<dbReference type="EMBL" id="NBAG03000444">
    <property type="protein sequence ID" value="PNI23961.1"/>
    <property type="molecule type" value="Genomic_DNA"/>
</dbReference>
<evidence type="ECO:0000313" key="2">
    <source>
        <dbReference type="Proteomes" id="UP000236370"/>
    </source>
</evidence>
<dbReference type="InterPro" id="IPR044210">
    <property type="entry name" value="Tfc3-like"/>
</dbReference>
<organism evidence="1 2">
    <name type="scientific">Pan troglodytes</name>
    <name type="common">Chimpanzee</name>
    <dbReference type="NCBI Taxonomy" id="9598"/>
    <lineage>
        <taxon>Eukaryota</taxon>
        <taxon>Metazoa</taxon>
        <taxon>Chordata</taxon>
        <taxon>Craniata</taxon>
        <taxon>Vertebrata</taxon>
        <taxon>Euteleostomi</taxon>
        <taxon>Mammalia</taxon>
        <taxon>Eutheria</taxon>
        <taxon>Euarchontoglires</taxon>
        <taxon>Primates</taxon>
        <taxon>Haplorrhini</taxon>
        <taxon>Catarrhini</taxon>
        <taxon>Hominidae</taxon>
        <taxon>Pan</taxon>
    </lineage>
</organism>
<dbReference type="PANTHER" id="PTHR15180:SF1">
    <property type="entry name" value="GENERAL TRANSCRIPTION FACTOR 3C POLYPEPTIDE 1"/>
    <property type="match status" value="1"/>
</dbReference>
<reference evidence="1 2" key="1">
    <citation type="submission" date="2017-12" db="EMBL/GenBank/DDBJ databases">
        <title>High-resolution comparative analysis of great ape genomes.</title>
        <authorList>
            <person name="Pollen A."/>
            <person name="Hastie A."/>
            <person name="Hormozdiari F."/>
            <person name="Dougherty M."/>
            <person name="Liu R."/>
            <person name="Chaisson M."/>
            <person name="Hoppe E."/>
            <person name="Hill C."/>
            <person name="Pang A."/>
            <person name="Hillier L."/>
            <person name="Baker C."/>
            <person name="Armstrong J."/>
            <person name="Shendure J."/>
            <person name="Paten B."/>
            <person name="Wilson R."/>
            <person name="Chao H."/>
            <person name="Schneider V."/>
            <person name="Ventura M."/>
            <person name="Kronenberg Z."/>
            <person name="Murali S."/>
            <person name="Gordon D."/>
            <person name="Cantsilieris S."/>
            <person name="Munson K."/>
            <person name="Nelson B."/>
            <person name="Raja A."/>
            <person name="Underwood J."/>
            <person name="Diekhans M."/>
            <person name="Fiddes I."/>
            <person name="Haussler D."/>
            <person name="Eichler E."/>
        </authorList>
    </citation>
    <scope>NUCLEOTIDE SEQUENCE [LARGE SCALE GENOMIC DNA]</scope>
    <source>
        <strain evidence="1">Yerkes chimp pedigree #C0471</strain>
    </source>
</reference>
<proteinExistence type="predicted"/>
<dbReference type="GO" id="GO:0006384">
    <property type="term" value="P:transcription initiation at RNA polymerase III promoter"/>
    <property type="evidence" value="ECO:0007669"/>
    <property type="project" value="InterPro"/>
</dbReference>
<protein>
    <submittedName>
        <fullName evidence="1">GTF3C1 isoform 13</fullName>
    </submittedName>
</protein>
<dbReference type="PANTHER" id="PTHR15180">
    <property type="entry name" value="GENERAL TRANSCRIPTION FACTOR 3C POLYPEPTIDE 1"/>
    <property type="match status" value="1"/>
</dbReference>
<accession>A0A2J8JMH1</accession>
<comment type="caution">
    <text evidence="1">The sequence shown here is derived from an EMBL/GenBank/DDBJ whole genome shotgun (WGS) entry which is preliminary data.</text>
</comment>
<feature type="non-terminal residue" evidence="1">
    <location>
        <position position="180"/>
    </location>
</feature>
<dbReference type="AlphaFoldDB" id="A0A2J8JMH1"/>
<feature type="non-terminal residue" evidence="1">
    <location>
        <position position="1"/>
    </location>
</feature>